<proteinExistence type="predicted"/>
<organism evidence="3 4">
    <name type="scientific">Seonamhaeicola aphaedonensis</name>
    <dbReference type="NCBI Taxonomy" id="1461338"/>
    <lineage>
        <taxon>Bacteria</taxon>
        <taxon>Pseudomonadati</taxon>
        <taxon>Bacteroidota</taxon>
        <taxon>Flavobacteriia</taxon>
        <taxon>Flavobacteriales</taxon>
        <taxon>Flavobacteriaceae</taxon>
    </lineage>
</organism>
<dbReference type="AlphaFoldDB" id="A0A3D9H5V9"/>
<accession>A0A3D9H5V9</accession>
<dbReference type="EMBL" id="QRDX01000009">
    <property type="protein sequence ID" value="RED44885.1"/>
    <property type="molecule type" value="Genomic_DNA"/>
</dbReference>
<name>A0A3D9H5V9_9FLAO</name>
<keyword evidence="1" id="KW-0732">Signal</keyword>
<feature type="chain" id="PRO_5017636461" evidence="1">
    <location>
        <begin position="21"/>
        <end position="413"/>
    </location>
</feature>
<dbReference type="Proteomes" id="UP000256629">
    <property type="component" value="Unassembled WGS sequence"/>
</dbReference>
<dbReference type="RefSeq" id="WP_116524977.1">
    <property type="nucleotide sequence ID" value="NZ_QRDX01000009.1"/>
</dbReference>
<dbReference type="Pfam" id="PF13372">
    <property type="entry name" value="Alginate_exp"/>
    <property type="match status" value="1"/>
</dbReference>
<gene>
    <name evidence="3" type="ORF">DFQ02_1092</name>
</gene>
<evidence type="ECO:0000256" key="1">
    <source>
        <dbReference type="SAM" id="SignalP"/>
    </source>
</evidence>
<keyword evidence="4" id="KW-1185">Reference proteome</keyword>
<dbReference type="OrthoDB" id="1070463at2"/>
<sequence length="413" mass="45192">MKKQYVFLAIFALAIQFAQAQFTLDGEFRPRSEYFGNGGNFTGGTFPAQTATDADEGFIRTTVRAALNAKYKAETYTVYTSFQEVFAFGDRPQIATNGNGNFRVQEAWADLKLGEFSSLKLGRQQLSYDDQRILGGLGWAQQARTHDAAVYKYKKEKFSLDLGGSLNTTTDEVYNVSNLFSYRDMVFARANSKGEKLNFTFLGLVNTFQDSNVDGSNKSSLITAGIHADYNLGGVKLTTNLFVQEGQRIGGVDVKGAYLASLAANLKLSDKSSLTGTVERISGRNSESAAFFPLYGTNHAFNGLIDRFYVGNHANAGGLNDFQLSYATKISGVAVSIAGHYFTEQSDIDGMGNNLGSEIDLVLAKKFKEFSLVGGYSHFFEPSAVADLPGVKDTQNWAWAMLVIKPKFLNTAQ</sequence>
<dbReference type="InterPro" id="IPR025388">
    <property type="entry name" value="Alginate_export_dom"/>
</dbReference>
<evidence type="ECO:0000313" key="3">
    <source>
        <dbReference type="EMBL" id="RED44885.1"/>
    </source>
</evidence>
<protein>
    <submittedName>
        <fullName evidence="3">Alginate export protein</fullName>
    </submittedName>
</protein>
<feature type="domain" description="Alginate export" evidence="2">
    <location>
        <begin position="99"/>
        <end position="262"/>
    </location>
</feature>
<evidence type="ECO:0000313" key="4">
    <source>
        <dbReference type="Proteomes" id="UP000256629"/>
    </source>
</evidence>
<feature type="signal peptide" evidence="1">
    <location>
        <begin position="1"/>
        <end position="20"/>
    </location>
</feature>
<dbReference type="SUPFAM" id="SSF56935">
    <property type="entry name" value="Porins"/>
    <property type="match status" value="1"/>
</dbReference>
<reference evidence="3 4" key="1">
    <citation type="submission" date="2018-07" db="EMBL/GenBank/DDBJ databases">
        <title>Genomic Encyclopedia of Type Strains, Phase III (KMG-III): the genomes of soil and plant-associated and newly described type strains.</title>
        <authorList>
            <person name="Whitman W."/>
        </authorList>
    </citation>
    <scope>NUCLEOTIDE SEQUENCE [LARGE SCALE GENOMIC DNA]</scope>
    <source>
        <strain evidence="3 4">CECT 8487</strain>
    </source>
</reference>
<evidence type="ECO:0000259" key="2">
    <source>
        <dbReference type="Pfam" id="PF13372"/>
    </source>
</evidence>
<comment type="caution">
    <text evidence="3">The sequence shown here is derived from an EMBL/GenBank/DDBJ whole genome shotgun (WGS) entry which is preliminary data.</text>
</comment>